<accession>A0ABM8TCM9</accession>
<protein>
    <recommendedName>
        <fullName evidence="3">DUF1302 domain-containing protein</fullName>
    </recommendedName>
</protein>
<reference evidence="1 2" key="1">
    <citation type="submission" date="2021-03" db="EMBL/GenBank/DDBJ databases">
        <authorList>
            <person name="Peeters C."/>
        </authorList>
    </citation>
    <scope>NUCLEOTIDE SEQUENCE [LARGE SCALE GENOMIC DNA]</scope>
    <source>
        <strain evidence="1 2">LMG 26411</strain>
    </source>
</reference>
<organism evidence="1 2">
    <name type="scientific">Cupriavidus numazuensis</name>
    <dbReference type="NCBI Taxonomy" id="221992"/>
    <lineage>
        <taxon>Bacteria</taxon>
        <taxon>Pseudomonadati</taxon>
        <taxon>Pseudomonadota</taxon>
        <taxon>Betaproteobacteria</taxon>
        <taxon>Burkholderiales</taxon>
        <taxon>Burkholderiaceae</taxon>
        <taxon>Cupriavidus</taxon>
    </lineage>
</organism>
<keyword evidence="2" id="KW-1185">Reference proteome</keyword>
<gene>
    <name evidence="1" type="ORF">LMG26411_01120</name>
</gene>
<evidence type="ECO:0000313" key="1">
    <source>
        <dbReference type="EMBL" id="CAG2135399.1"/>
    </source>
</evidence>
<sequence length="271" mass="28841">MQFRFKAGDVDYGVYAARYDDKNPIAVLSVPSIAAGAGNFGSGTYNLMYARKIDVYGASFSTVVGETNVAGEISTRRNVPLAVPGDLIMSTNPGADNSRNTPYARGNSLHLNLSAISLFGGNQLWGGATLVGEIAYNRLLDVTYRPSVAPGVPDPLNTTSTRDAAAVRVVFTPTFFQVMPNVDLETPVGIGFGLFGRSAVVQMSPEHGGDFTLGLNATIHRTVKVGLNYTHFFGGAGTAPSAANGPTPSYASYKQYYKDRDFLALTLQTTF</sequence>
<dbReference type="InterPro" id="IPR010727">
    <property type="entry name" value="DUF1302"/>
</dbReference>
<evidence type="ECO:0008006" key="3">
    <source>
        <dbReference type="Google" id="ProtNLM"/>
    </source>
</evidence>
<proteinExistence type="predicted"/>
<evidence type="ECO:0000313" key="2">
    <source>
        <dbReference type="Proteomes" id="UP000672657"/>
    </source>
</evidence>
<dbReference type="Proteomes" id="UP000672657">
    <property type="component" value="Unassembled WGS sequence"/>
</dbReference>
<name>A0ABM8TCM9_9BURK</name>
<dbReference type="EMBL" id="CAJPVI010000004">
    <property type="protein sequence ID" value="CAG2135399.1"/>
    <property type="molecule type" value="Genomic_DNA"/>
</dbReference>
<comment type="caution">
    <text evidence="1">The sequence shown here is derived from an EMBL/GenBank/DDBJ whole genome shotgun (WGS) entry which is preliminary data.</text>
</comment>
<dbReference type="Pfam" id="PF06980">
    <property type="entry name" value="DUF1302"/>
    <property type="match status" value="1"/>
</dbReference>